<name>A0AAU7CNQ0_9BACT</name>
<gene>
    <name evidence="5" type="ORF">V5E97_14450</name>
</gene>
<evidence type="ECO:0000313" key="5">
    <source>
        <dbReference type="EMBL" id="XBH07192.1"/>
    </source>
</evidence>
<dbReference type="InterPro" id="IPR050955">
    <property type="entry name" value="Plant_Biomass_Hydrol_Est"/>
</dbReference>
<dbReference type="PANTHER" id="PTHR43037:SF1">
    <property type="entry name" value="BLL1128 PROTEIN"/>
    <property type="match status" value="1"/>
</dbReference>
<keyword evidence="1 3" id="KW-0732">Signal</keyword>
<dbReference type="Gene3D" id="3.40.50.1820">
    <property type="entry name" value="alpha/beta hydrolase"/>
    <property type="match status" value="1"/>
</dbReference>
<feature type="compositionally biased region" description="Basic and acidic residues" evidence="2">
    <location>
        <begin position="23"/>
        <end position="33"/>
    </location>
</feature>
<dbReference type="GO" id="GO:0008236">
    <property type="term" value="F:serine-type peptidase activity"/>
    <property type="evidence" value="ECO:0007669"/>
    <property type="project" value="InterPro"/>
</dbReference>
<dbReference type="GO" id="GO:0006508">
    <property type="term" value="P:proteolysis"/>
    <property type="evidence" value="ECO:0007669"/>
    <property type="project" value="InterPro"/>
</dbReference>
<dbReference type="RefSeq" id="WP_406700035.1">
    <property type="nucleotide sequence ID" value="NZ_CP155447.1"/>
</dbReference>
<dbReference type="AlphaFoldDB" id="A0AAU7CNQ0"/>
<reference evidence="5" key="1">
    <citation type="submission" date="2024-05" db="EMBL/GenBank/DDBJ databases">
        <title>Planctomycetes of the genus Singulisphaera possess chitinolytic capabilities.</title>
        <authorList>
            <person name="Ivanova A."/>
        </authorList>
    </citation>
    <scope>NUCLEOTIDE SEQUENCE</scope>
    <source>
        <strain evidence="5">Ch08T</strain>
    </source>
</reference>
<feature type="region of interest" description="Disordered" evidence="2">
    <location>
        <begin position="22"/>
        <end position="43"/>
    </location>
</feature>
<protein>
    <submittedName>
        <fullName evidence="5">Prolyl oligopeptidase family serine peptidase</fullName>
    </submittedName>
</protein>
<dbReference type="Pfam" id="PF00326">
    <property type="entry name" value="Peptidase_S9"/>
    <property type="match status" value="1"/>
</dbReference>
<feature type="signal peptide" evidence="3">
    <location>
        <begin position="1"/>
        <end position="21"/>
    </location>
</feature>
<dbReference type="InterPro" id="IPR001375">
    <property type="entry name" value="Peptidase_S9_cat"/>
</dbReference>
<evidence type="ECO:0000256" key="2">
    <source>
        <dbReference type="SAM" id="MobiDB-lite"/>
    </source>
</evidence>
<proteinExistence type="predicted"/>
<evidence type="ECO:0000256" key="1">
    <source>
        <dbReference type="ARBA" id="ARBA00022729"/>
    </source>
</evidence>
<evidence type="ECO:0000256" key="3">
    <source>
        <dbReference type="SAM" id="SignalP"/>
    </source>
</evidence>
<dbReference type="PANTHER" id="PTHR43037">
    <property type="entry name" value="UNNAMED PRODUCT-RELATED"/>
    <property type="match status" value="1"/>
</dbReference>
<feature type="domain" description="Peptidase S9 prolyl oligopeptidase catalytic" evidence="4">
    <location>
        <begin position="217"/>
        <end position="362"/>
    </location>
</feature>
<feature type="chain" id="PRO_5043974976" evidence="3">
    <location>
        <begin position="22"/>
        <end position="702"/>
    </location>
</feature>
<evidence type="ECO:0000259" key="4">
    <source>
        <dbReference type="Pfam" id="PF00326"/>
    </source>
</evidence>
<accession>A0AAU7CNQ0</accession>
<sequence>MLPRMRLAAILVILNATVAGADGPKDNQPDTVRRMPKPGIKVSPADRETLETGLTELHAAIDKLNASRDPWILELIPDVQIYHRAVHDALKYEEFFDAKEISKAKALLKEGQKRAAELSQKTAPWAGQTGLVVRGYVSKIDGSVQPYGLVVPESKRGGARPEHRLDVWFNGRNETLSEVNFMDQHSHQAGQFTPADTIVLKPYGRYCNAFKFAGEVDVLEALESVKQRYRIDEDRISVRGFSMGGAAAWQFAVHYPDRWFAANPGAGFSETPRFLKVFQQETLAPTSYEKTLWHLYDCTDYAANLIACPTVAYSGELDNQKQAADVMAEALKEEGIELTHIIGPKTKHAYHPAAKLEVERRMESLAARGRQKFPSEVTLVTYTLKYNRMHWLSIDGLGEHWKRARVHASLGDQTVAVKTENVDSISLEFPPGWAPFRITTPVEVTIDGVKVDGGRPLSDRSWICRLDRKGDGWKVGSPSDQELRKRSDLQGPIDDAFMDSFVFVLPTGKGENARFNEWAGHESARAIEHWRRQFRGEPRVKNDVDVTSADIATANLVLWGDPATNAVLKRIADRLPIPWNHERIKAGDREFSSENHGLILIAPNPLNARRYVVLNSGFTYREYDYLNNARQVPKLPDWAVINLETPPDSRTPGSVVAADFFNERWEWKGPTPPDELRLGRRGGNLRLEHGPHSIFLPTETMV</sequence>
<organism evidence="5">
    <name type="scientific">Singulisphaera sp. Ch08</name>
    <dbReference type="NCBI Taxonomy" id="3120278"/>
    <lineage>
        <taxon>Bacteria</taxon>
        <taxon>Pseudomonadati</taxon>
        <taxon>Planctomycetota</taxon>
        <taxon>Planctomycetia</taxon>
        <taxon>Isosphaerales</taxon>
        <taxon>Isosphaeraceae</taxon>
        <taxon>Singulisphaera</taxon>
    </lineage>
</organism>
<dbReference type="InterPro" id="IPR029058">
    <property type="entry name" value="AB_hydrolase_fold"/>
</dbReference>
<dbReference type="SUPFAM" id="SSF53474">
    <property type="entry name" value="alpha/beta-Hydrolases"/>
    <property type="match status" value="1"/>
</dbReference>
<dbReference type="EMBL" id="CP155447">
    <property type="protein sequence ID" value="XBH07192.1"/>
    <property type="molecule type" value="Genomic_DNA"/>
</dbReference>